<sequence>MTPSAVCFPQAEIDAHRARALNPEHPVIRGTSANPDTYFQSREATNPWYNAVYDHVDQAMADFAAATGREYKPFEYYGHPQAEARDCNHGFRDLAPVKRW</sequence>
<accession>A0A4U9HZ45</accession>
<feature type="domain" description="Pyruvate flavodoxin/ferredoxin oxidoreductase pyrimidine binding" evidence="2">
    <location>
        <begin position="10"/>
        <end position="60"/>
    </location>
</feature>
<proteinExistence type="predicted"/>
<dbReference type="EMBL" id="LR590464">
    <property type="protein sequence ID" value="VTP68981.1"/>
    <property type="molecule type" value="Genomic_DNA"/>
</dbReference>
<dbReference type="Proteomes" id="UP000310719">
    <property type="component" value="Chromosome"/>
</dbReference>
<name>A0A4U9HZ45_9ENTR</name>
<dbReference type="Pfam" id="PF01855">
    <property type="entry name" value="POR_N"/>
    <property type="match status" value="1"/>
</dbReference>
<keyword evidence="1" id="KW-0560">Oxidoreductase</keyword>
<dbReference type="SUPFAM" id="SSF52518">
    <property type="entry name" value="Thiamin diphosphate-binding fold (THDP-binding)"/>
    <property type="match status" value="1"/>
</dbReference>
<dbReference type="InterPro" id="IPR029061">
    <property type="entry name" value="THDP-binding"/>
</dbReference>
<dbReference type="PANTHER" id="PTHR32154">
    <property type="entry name" value="PYRUVATE-FLAVODOXIN OXIDOREDUCTASE-RELATED"/>
    <property type="match status" value="1"/>
</dbReference>
<evidence type="ECO:0000259" key="2">
    <source>
        <dbReference type="Pfam" id="PF01855"/>
    </source>
</evidence>
<evidence type="ECO:0000313" key="3">
    <source>
        <dbReference type="EMBL" id="VTP68981.1"/>
    </source>
</evidence>
<dbReference type="AlphaFoldDB" id="A0A4U9HZ45"/>
<dbReference type="InterPro" id="IPR002880">
    <property type="entry name" value="Pyrv_Fd/Flavodoxin_OxRdtase_N"/>
</dbReference>
<dbReference type="PANTHER" id="PTHR32154:SF0">
    <property type="entry name" value="PYRUVATE-FLAVODOXIN OXIDOREDUCTASE-RELATED"/>
    <property type="match status" value="1"/>
</dbReference>
<dbReference type="Gene3D" id="3.40.50.970">
    <property type="match status" value="1"/>
</dbReference>
<evidence type="ECO:0000313" key="4">
    <source>
        <dbReference type="Proteomes" id="UP000310719"/>
    </source>
</evidence>
<dbReference type="InterPro" id="IPR050722">
    <property type="entry name" value="Pyruvate:ferred/Flavod_OxRd"/>
</dbReference>
<reference evidence="3 4" key="1">
    <citation type="submission" date="2019-05" db="EMBL/GenBank/DDBJ databases">
        <authorList>
            <consortium name="Pathogen Informatics"/>
        </authorList>
    </citation>
    <scope>NUCLEOTIDE SEQUENCE [LARGE SCALE GENOMIC DNA]</scope>
    <source>
        <strain evidence="3 4">NCTC13032</strain>
    </source>
</reference>
<dbReference type="GO" id="GO:0016491">
    <property type="term" value="F:oxidoreductase activity"/>
    <property type="evidence" value="ECO:0007669"/>
    <property type="project" value="UniProtKB-KW"/>
</dbReference>
<evidence type="ECO:0000256" key="1">
    <source>
        <dbReference type="ARBA" id="ARBA00023002"/>
    </source>
</evidence>
<dbReference type="GO" id="GO:0006979">
    <property type="term" value="P:response to oxidative stress"/>
    <property type="evidence" value="ECO:0007669"/>
    <property type="project" value="TreeGrafter"/>
</dbReference>
<keyword evidence="3" id="KW-0670">Pyruvate</keyword>
<gene>
    <name evidence="3" type="ORF">NCTC13032_03871</name>
</gene>
<protein>
    <submittedName>
        <fullName evidence="3">Pyruvate:ferredoxin (Flavodoxin) oxidoreductase</fullName>
    </submittedName>
</protein>
<organism evidence="3 4">
    <name type="scientific">Leclercia adecarboxylata</name>
    <dbReference type="NCBI Taxonomy" id="83655"/>
    <lineage>
        <taxon>Bacteria</taxon>
        <taxon>Pseudomonadati</taxon>
        <taxon>Pseudomonadota</taxon>
        <taxon>Gammaproteobacteria</taxon>
        <taxon>Enterobacterales</taxon>
        <taxon>Enterobacteriaceae</taxon>
        <taxon>Leclercia</taxon>
    </lineage>
</organism>